<dbReference type="Proteomes" id="UP000335636">
    <property type="component" value="Unassembled WGS sequence"/>
</dbReference>
<organism evidence="3 4">
    <name type="scientific">Marmota monax</name>
    <name type="common">Woodchuck</name>
    <dbReference type="NCBI Taxonomy" id="9995"/>
    <lineage>
        <taxon>Eukaryota</taxon>
        <taxon>Metazoa</taxon>
        <taxon>Chordata</taxon>
        <taxon>Craniata</taxon>
        <taxon>Vertebrata</taxon>
        <taxon>Euteleostomi</taxon>
        <taxon>Mammalia</taxon>
        <taxon>Eutheria</taxon>
        <taxon>Euarchontoglires</taxon>
        <taxon>Glires</taxon>
        <taxon>Rodentia</taxon>
        <taxon>Sciuromorpha</taxon>
        <taxon>Sciuridae</taxon>
        <taxon>Xerinae</taxon>
        <taxon>Marmotini</taxon>
        <taxon>Marmota</taxon>
    </lineage>
</organism>
<evidence type="ECO:0000313" key="2">
    <source>
        <dbReference type="EMBL" id="KAF7471222.1"/>
    </source>
</evidence>
<proteinExistence type="predicted"/>
<dbReference type="EMBL" id="CABDUW010000785">
    <property type="protein sequence ID" value="VTJ75193.1"/>
    <property type="molecule type" value="Genomic_DNA"/>
</dbReference>
<protein>
    <submittedName>
        <fullName evidence="3">Uncharacterized protein</fullName>
    </submittedName>
</protein>
<evidence type="ECO:0000256" key="1">
    <source>
        <dbReference type="SAM" id="MobiDB-lite"/>
    </source>
</evidence>
<feature type="region of interest" description="Disordered" evidence="1">
    <location>
        <begin position="27"/>
        <end position="56"/>
    </location>
</feature>
<keyword evidence="4" id="KW-1185">Reference proteome</keyword>
<evidence type="ECO:0000313" key="3">
    <source>
        <dbReference type="EMBL" id="VTJ75193.1"/>
    </source>
</evidence>
<name>A0A5E4BZZ6_MARMO</name>
<dbReference type="EMBL" id="WJEC01006845">
    <property type="protein sequence ID" value="KAF7471222.1"/>
    <property type="molecule type" value="Genomic_DNA"/>
</dbReference>
<evidence type="ECO:0000313" key="4">
    <source>
        <dbReference type="Proteomes" id="UP000335636"/>
    </source>
</evidence>
<feature type="region of interest" description="Disordered" evidence="1">
    <location>
        <begin position="77"/>
        <end position="101"/>
    </location>
</feature>
<dbReference type="AlphaFoldDB" id="A0A5E4BZZ6"/>
<gene>
    <name evidence="2" type="ORF">GHT09_017580</name>
    <name evidence="3" type="ORF">MONAX_5E031517</name>
</gene>
<sequence>MREIARPLLDGSLAAVTAATAAPARLERNCEAEGGDPAKGPRAGRRRPGAEGRCQRVMPVSPGSLLMSCKASALPHSRAAPLHPRGLLAPPRSPLCSTAPA</sequence>
<dbReference type="Proteomes" id="UP000662637">
    <property type="component" value="Unassembled WGS sequence"/>
</dbReference>
<reference evidence="3 4" key="1">
    <citation type="submission" date="2019-04" db="EMBL/GenBank/DDBJ databases">
        <authorList>
            <person name="Alioto T."/>
            <person name="Alioto T."/>
        </authorList>
    </citation>
    <scope>NUCLEOTIDE SEQUENCE [LARGE SCALE GENOMIC DNA]</scope>
</reference>
<reference evidence="2" key="2">
    <citation type="submission" date="2020-08" db="EMBL/GenBank/DDBJ databases">
        <authorList>
            <person name="Shumante A."/>
            <person name="Zimin A.V."/>
            <person name="Puiu D."/>
            <person name="Salzberg S.L."/>
        </authorList>
    </citation>
    <scope>NUCLEOTIDE SEQUENCE</scope>
    <source>
        <strain evidence="2">WC2-LM</strain>
        <tissue evidence="2">Liver</tissue>
    </source>
</reference>
<accession>A0A5E4BZZ6</accession>